<name>A0AAD4H477_9FUNG</name>
<evidence type="ECO:0000256" key="2">
    <source>
        <dbReference type="SAM" id="Phobius"/>
    </source>
</evidence>
<keyword evidence="1" id="KW-1278">Translocase</keyword>
<keyword evidence="4" id="KW-1185">Reference proteome</keyword>
<dbReference type="AlphaFoldDB" id="A0AAD4H477"/>
<protein>
    <submittedName>
        <fullName evidence="3">Serine/threonine protein kinase Ran1</fullName>
    </submittedName>
</protein>
<sequence length="256" mass="26698">SQGKSVVLCAIHPAVNNSIGSGSSGRVSVDAASIQSEMTCKCELCECIDCNCTTSKHGSKAMPPIIVAQVAVADTAPGRASSSSASARWRKIFGAKQSHQSTSVELGPVSGPSSSPQETFRAMRPAIVAMVGDGINDSPALAQANLGISVGSATDIAIEAASIVLLRDTLTDLLVMRDLAKTVVRRIQINFLWAFMYNAVMIPIAAGVLVAWNRSAVIGPSWAGLAMAASSVSVVLSSLRLRSYHYRAPKTSSAQH</sequence>
<keyword evidence="3" id="KW-0418">Kinase</keyword>
<keyword evidence="2" id="KW-0472">Membrane</keyword>
<dbReference type="PRINTS" id="PR00119">
    <property type="entry name" value="CATATPASE"/>
</dbReference>
<organism evidence="3 4">
    <name type="scientific">Linnemannia exigua</name>
    <dbReference type="NCBI Taxonomy" id="604196"/>
    <lineage>
        <taxon>Eukaryota</taxon>
        <taxon>Fungi</taxon>
        <taxon>Fungi incertae sedis</taxon>
        <taxon>Mucoromycota</taxon>
        <taxon>Mortierellomycotina</taxon>
        <taxon>Mortierellomycetes</taxon>
        <taxon>Mortierellales</taxon>
        <taxon>Mortierellaceae</taxon>
        <taxon>Linnemannia</taxon>
    </lineage>
</organism>
<dbReference type="InterPro" id="IPR036412">
    <property type="entry name" value="HAD-like_sf"/>
</dbReference>
<dbReference type="GO" id="GO:0055070">
    <property type="term" value="P:copper ion homeostasis"/>
    <property type="evidence" value="ECO:0007669"/>
    <property type="project" value="TreeGrafter"/>
</dbReference>
<gene>
    <name evidence="3" type="primary">RAN1_1</name>
    <name evidence="3" type="ORF">BGZ95_001222</name>
</gene>
<dbReference type="GO" id="GO:0043682">
    <property type="term" value="F:P-type divalent copper transporter activity"/>
    <property type="evidence" value="ECO:0007669"/>
    <property type="project" value="TreeGrafter"/>
</dbReference>
<feature type="non-terminal residue" evidence="3">
    <location>
        <position position="1"/>
    </location>
</feature>
<dbReference type="Proteomes" id="UP001194580">
    <property type="component" value="Unassembled WGS sequence"/>
</dbReference>
<evidence type="ECO:0000313" key="3">
    <source>
        <dbReference type="EMBL" id="KAG0271036.1"/>
    </source>
</evidence>
<proteinExistence type="predicted"/>
<feature type="transmembrane region" description="Helical" evidence="2">
    <location>
        <begin position="191"/>
        <end position="212"/>
    </location>
</feature>
<reference evidence="3" key="1">
    <citation type="journal article" date="2020" name="Fungal Divers.">
        <title>Resolving the Mortierellaceae phylogeny through synthesis of multi-gene phylogenetics and phylogenomics.</title>
        <authorList>
            <person name="Vandepol N."/>
            <person name="Liber J."/>
            <person name="Desiro A."/>
            <person name="Na H."/>
            <person name="Kennedy M."/>
            <person name="Barry K."/>
            <person name="Grigoriev I.V."/>
            <person name="Miller A.N."/>
            <person name="O'Donnell K."/>
            <person name="Stajich J.E."/>
            <person name="Bonito G."/>
        </authorList>
    </citation>
    <scope>NUCLEOTIDE SEQUENCE</scope>
    <source>
        <strain evidence="3">NRRL 28262</strain>
    </source>
</reference>
<dbReference type="InterPro" id="IPR023214">
    <property type="entry name" value="HAD_sf"/>
</dbReference>
<feature type="transmembrane region" description="Helical" evidence="2">
    <location>
        <begin position="218"/>
        <end position="239"/>
    </location>
</feature>
<dbReference type="PANTHER" id="PTHR43520:SF8">
    <property type="entry name" value="P-TYPE CU(+) TRANSPORTER"/>
    <property type="match status" value="1"/>
</dbReference>
<keyword evidence="2" id="KW-1133">Transmembrane helix</keyword>
<dbReference type="GO" id="GO:0005507">
    <property type="term" value="F:copper ion binding"/>
    <property type="evidence" value="ECO:0007669"/>
    <property type="project" value="TreeGrafter"/>
</dbReference>
<comment type="caution">
    <text evidence="3">The sequence shown here is derived from an EMBL/GenBank/DDBJ whole genome shotgun (WGS) entry which is preliminary data.</text>
</comment>
<keyword evidence="3" id="KW-0723">Serine/threonine-protein kinase</keyword>
<accession>A0AAD4H477</accession>
<evidence type="ECO:0000256" key="1">
    <source>
        <dbReference type="ARBA" id="ARBA00022967"/>
    </source>
</evidence>
<dbReference type="Gene3D" id="3.40.50.1000">
    <property type="entry name" value="HAD superfamily/HAD-like"/>
    <property type="match status" value="1"/>
</dbReference>
<keyword evidence="2" id="KW-0812">Transmembrane</keyword>
<dbReference type="SUPFAM" id="SSF56784">
    <property type="entry name" value="HAD-like"/>
    <property type="match status" value="1"/>
</dbReference>
<evidence type="ECO:0000313" key="4">
    <source>
        <dbReference type="Proteomes" id="UP001194580"/>
    </source>
</evidence>
<dbReference type="PANTHER" id="PTHR43520">
    <property type="entry name" value="ATP7, ISOFORM B"/>
    <property type="match status" value="1"/>
</dbReference>
<dbReference type="GO" id="GO:0004674">
    <property type="term" value="F:protein serine/threonine kinase activity"/>
    <property type="evidence" value="ECO:0007669"/>
    <property type="project" value="UniProtKB-KW"/>
</dbReference>
<dbReference type="EMBL" id="JAAAIL010001244">
    <property type="protein sequence ID" value="KAG0271036.1"/>
    <property type="molecule type" value="Genomic_DNA"/>
</dbReference>
<keyword evidence="3" id="KW-0808">Transferase</keyword>
<dbReference type="GO" id="GO:0016020">
    <property type="term" value="C:membrane"/>
    <property type="evidence" value="ECO:0007669"/>
    <property type="project" value="TreeGrafter"/>
</dbReference>